<dbReference type="Pfam" id="PF04253">
    <property type="entry name" value="TFR_dimer"/>
    <property type="match status" value="1"/>
</dbReference>
<protein>
    <submittedName>
        <fullName evidence="6">Uncharacterized protein</fullName>
    </submittedName>
</protein>
<dbReference type="OrthoDB" id="5841748at2759"/>
<dbReference type="InterPro" id="IPR036757">
    <property type="entry name" value="TFR-like_dimer_dom_sf"/>
</dbReference>
<name>A0A9P7V9R6_9ASCO</name>
<dbReference type="Pfam" id="PF04389">
    <property type="entry name" value="Peptidase_M28"/>
    <property type="match status" value="1"/>
</dbReference>
<dbReference type="Gene3D" id="3.40.630.10">
    <property type="entry name" value="Zn peptidases"/>
    <property type="match status" value="1"/>
</dbReference>
<dbReference type="InterPro" id="IPR046450">
    <property type="entry name" value="PA_dom_sf"/>
</dbReference>
<evidence type="ECO:0000259" key="4">
    <source>
        <dbReference type="Pfam" id="PF04253"/>
    </source>
</evidence>
<evidence type="ECO:0000256" key="1">
    <source>
        <dbReference type="ARBA" id="ARBA00005634"/>
    </source>
</evidence>
<dbReference type="RefSeq" id="XP_043049520.1">
    <property type="nucleotide sequence ID" value="XM_043195815.1"/>
</dbReference>
<feature type="region of interest" description="Disordered" evidence="2">
    <location>
        <begin position="1"/>
        <end position="24"/>
    </location>
</feature>
<dbReference type="Gene3D" id="3.50.30.30">
    <property type="match status" value="1"/>
</dbReference>
<keyword evidence="3" id="KW-0812">Transmembrane</keyword>
<evidence type="ECO:0000256" key="2">
    <source>
        <dbReference type="SAM" id="MobiDB-lite"/>
    </source>
</evidence>
<dbReference type="InterPro" id="IPR007365">
    <property type="entry name" value="TFR-like_dimer_dom"/>
</dbReference>
<dbReference type="Gene3D" id="1.20.930.40">
    <property type="entry name" value="Transferrin receptor-like, dimerisation domain"/>
    <property type="match status" value="1"/>
</dbReference>
<evidence type="ECO:0000256" key="3">
    <source>
        <dbReference type="SAM" id="Phobius"/>
    </source>
</evidence>
<sequence>MANSTADVTAVNSGGDAESDMPLEPPDYDVVGGGTIEELEMENELFDDATTRSTAGVRESYVSRATIMTKKFIYVINRTVISPVSRMVDPVFEVYRLASQYYESWVLKIGNPLVVNRLLYVFMLMLVIFFITKYSDDESVNGETTGALGSGKFYDIDKIGESIRDYIDPKLMEENLEYLSLMPHITGTKGDLALATYIQKYMKNNGVRVLDFNEVQSFLNYPNAQDTYLKLADDSWKATLYEQGNSNDMQYLAYNPDSLNTNEEVEAEYVYVHYGSEMDFKAVAEKGISLENKIVLIRYGGSGESSQPELNKILWAQKYKAKAVVFISPPVKLGSLEVDDMIQNLNVALTRRCAGDILTPGWSSEDGYVTRLPWFKSDITPKIPSIPISWKDGSFLIDKLKDKGVKFDNAVFSGDGSSTKKLKLKIVTDTRATHQIWNIIGTIEGREQSGLGIIIGSSRDSTCYGTMEGNTGSVIMLEMVKIFTALQREHNWSPSRSIHFVSFDATNYNLAGSSEWIENKKERFKKEGYIYIDLNDAISGDDLQIQAHPVLHDIIRYALAKVKAQHTASDNKEKQDITLHDLYKNQNNGQDPISYNMVELKNYIPFINLINVPSIEIKYGGLQYPKGSCYDSFDNFKRMNVDKSFKKHQELVELHCYIALALAEKSLIPYDFNSLVNFLHKSVDDLESYAKDVSGNKFQLDTNGLRKALEILRGSGTHFQTWLTEWTEFVKDSPEPSYLAIRRYKWNDNLVLFNSMFVPSDPKPKREGYFNILFGTPFMSPATNEGIKYNWNTFPSVRDGIYVGDYKFAQEECNKLANVIISASSVLLDQIY</sequence>
<dbReference type="EMBL" id="JAHMUF010000009">
    <property type="protein sequence ID" value="KAG7193973.1"/>
    <property type="molecule type" value="Genomic_DNA"/>
</dbReference>
<dbReference type="InterPro" id="IPR039373">
    <property type="entry name" value="Peptidase_M28B"/>
</dbReference>
<dbReference type="PANTHER" id="PTHR10404">
    <property type="entry name" value="N-ACETYLATED-ALPHA-LINKED ACIDIC DIPEPTIDASE"/>
    <property type="match status" value="1"/>
</dbReference>
<comment type="similarity">
    <text evidence="1">Belongs to the peptidase M28 family. M28B subfamily.</text>
</comment>
<dbReference type="SUPFAM" id="SSF53187">
    <property type="entry name" value="Zn-dependent exopeptidases"/>
    <property type="match status" value="1"/>
</dbReference>
<feature type="transmembrane region" description="Helical" evidence="3">
    <location>
        <begin position="118"/>
        <end position="135"/>
    </location>
</feature>
<dbReference type="GeneID" id="66118546"/>
<evidence type="ECO:0000259" key="5">
    <source>
        <dbReference type="Pfam" id="PF04389"/>
    </source>
</evidence>
<keyword evidence="3" id="KW-0472">Membrane</keyword>
<feature type="domain" description="Peptidase M28" evidence="5">
    <location>
        <begin position="438"/>
        <end position="567"/>
    </location>
</feature>
<dbReference type="Proteomes" id="UP000790833">
    <property type="component" value="Unassembled WGS sequence"/>
</dbReference>
<proteinExistence type="inferred from homology"/>
<dbReference type="SUPFAM" id="SSF47672">
    <property type="entry name" value="Transferrin receptor-like dimerisation domain"/>
    <property type="match status" value="1"/>
</dbReference>
<gene>
    <name evidence="6" type="ORF">KQ657_005172</name>
</gene>
<dbReference type="SUPFAM" id="SSF52025">
    <property type="entry name" value="PA domain"/>
    <property type="match status" value="1"/>
</dbReference>
<keyword evidence="3" id="KW-1133">Transmembrane helix</keyword>
<feature type="compositionally biased region" description="Polar residues" evidence="2">
    <location>
        <begin position="1"/>
        <end position="12"/>
    </location>
</feature>
<dbReference type="GO" id="GO:0004180">
    <property type="term" value="F:carboxypeptidase activity"/>
    <property type="evidence" value="ECO:0007669"/>
    <property type="project" value="TreeGrafter"/>
</dbReference>
<dbReference type="InterPro" id="IPR007484">
    <property type="entry name" value="Peptidase_M28"/>
</dbReference>
<evidence type="ECO:0000313" key="6">
    <source>
        <dbReference type="EMBL" id="KAG7193973.1"/>
    </source>
</evidence>
<keyword evidence="7" id="KW-1185">Reference proteome</keyword>
<reference evidence="6" key="1">
    <citation type="submission" date="2021-03" db="EMBL/GenBank/DDBJ databases">
        <authorList>
            <person name="Palmer J.M."/>
        </authorList>
    </citation>
    <scope>NUCLEOTIDE SEQUENCE</scope>
    <source>
        <strain evidence="6">ARV_011</strain>
    </source>
</reference>
<dbReference type="AlphaFoldDB" id="A0A9P7V9R6"/>
<feature type="domain" description="Transferrin receptor-like dimerisation" evidence="4">
    <location>
        <begin position="701"/>
        <end position="827"/>
    </location>
</feature>
<comment type="caution">
    <text evidence="6">The sequence shown here is derived from an EMBL/GenBank/DDBJ whole genome shotgun (WGS) entry which is preliminary data.</text>
</comment>
<dbReference type="PANTHER" id="PTHR10404:SF72">
    <property type="entry name" value="ZINC METALLOPROTEASE TRE2-RELATED"/>
    <property type="match status" value="1"/>
</dbReference>
<organism evidence="6 7">
    <name type="scientific">Scheffersomyces spartinae</name>
    <dbReference type="NCBI Taxonomy" id="45513"/>
    <lineage>
        <taxon>Eukaryota</taxon>
        <taxon>Fungi</taxon>
        <taxon>Dikarya</taxon>
        <taxon>Ascomycota</taxon>
        <taxon>Saccharomycotina</taxon>
        <taxon>Pichiomycetes</taxon>
        <taxon>Debaryomycetaceae</taxon>
        <taxon>Scheffersomyces</taxon>
    </lineage>
</organism>
<accession>A0A9P7V9R6</accession>
<evidence type="ECO:0000313" key="7">
    <source>
        <dbReference type="Proteomes" id="UP000790833"/>
    </source>
</evidence>